<evidence type="ECO:0000313" key="1">
    <source>
        <dbReference type="EMBL" id="VDB86325.1"/>
    </source>
</evidence>
<proteinExistence type="predicted"/>
<reference evidence="1 2" key="1">
    <citation type="submission" date="2018-08" db="EMBL/GenBank/DDBJ databases">
        <authorList>
            <person name="Muller C M."/>
        </authorList>
    </citation>
    <scope>NUCLEOTIDE SEQUENCE [LARGE SCALE GENOMIC DNA]</scope>
</reference>
<sequence>MKTHREWAEAHLNWAHEDWTSVFWTDETWVEEGRNSREWMTRSVRILLYKKMVI</sequence>
<dbReference type="Gene3D" id="3.30.420.10">
    <property type="entry name" value="Ribonuclease H-like superfamily/Ribonuclease H"/>
    <property type="match status" value="1"/>
</dbReference>
<dbReference type="Proteomes" id="UP000324639">
    <property type="component" value="Chromosome Bgt_-05"/>
</dbReference>
<organism evidence="1 2">
    <name type="scientific">Blumeria graminis f. sp. tritici</name>
    <dbReference type="NCBI Taxonomy" id="62690"/>
    <lineage>
        <taxon>Eukaryota</taxon>
        <taxon>Fungi</taxon>
        <taxon>Dikarya</taxon>
        <taxon>Ascomycota</taxon>
        <taxon>Pezizomycotina</taxon>
        <taxon>Leotiomycetes</taxon>
        <taxon>Erysiphales</taxon>
        <taxon>Erysiphaceae</taxon>
        <taxon>Blumeria</taxon>
    </lineage>
</organism>
<evidence type="ECO:0000313" key="2">
    <source>
        <dbReference type="Proteomes" id="UP000324639"/>
    </source>
</evidence>
<dbReference type="AlphaFoldDB" id="A0A9X9MH84"/>
<dbReference type="EMBL" id="LR026988">
    <property type="protein sequence ID" value="VDB86325.1"/>
    <property type="molecule type" value="Genomic_DNA"/>
</dbReference>
<gene>
    <name evidence="1" type="ORF">BGT96224V316_LOCUS3890</name>
</gene>
<accession>A0A9X9MH84</accession>
<keyword evidence="2" id="KW-1185">Reference proteome</keyword>
<protein>
    <submittedName>
        <fullName evidence="1">Bgt-50416</fullName>
    </submittedName>
</protein>
<name>A0A9X9MH84_BLUGR</name>
<dbReference type="InterPro" id="IPR036397">
    <property type="entry name" value="RNaseH_sf"/>
</dbReference>
<dbReference type="GO" id="GO:0003676">
    <property type="term" value="F:nucleic acid binding"/>
    <property type="evidence" value="ECO:0007669"/>
    <property type="project" value="InterPro"/>
</dbReference>